<evidence type="ECO:0000313" key="7">
    <source>
        <dbReference type="EMBL" id="KJY54436.1"/>
    </source>
</evidence>
<evidence type="ECO:0000313" key="6">
    <source>
        <dbReference type="EMBL" id="AWM75953.1"/>
    </source>
</evidence>
<dbReference type="GO" id="GO:0033765">
    <property type="term" value="F:steroid dehydrogenase activity, acting on the CH-CH group of donors"/>
    <property type="evidence" value="ECO:0007669"/>
    <property type="project" value="UniProtKB-ARBA"/>
</dbReference>
<feature type="domain" description="FAD-dependent oxidoreductase 2 FAD-binding" evidence="5">
    <location>
        <begin position="6"/>
        <end position="469"/>
    </location>
</feature>
<gene>
    <name evidence="6" type="ORF">DKL58_08165</name>
    <name evidence="7" type="ORF">JF76_16650</name>
</gene>
<dbReference type="InterPro" id="IPR050315">
    <property type="entry name" value="FAD-oxidoreductase_2"/>
</dbReference>
<evidence type="ECO:0000256" key="4">
    <source>
        <dbReference type="ARBA" id="ARBA00023002"/>
    </source>
</evidence>
<evidence type="ECO:0000313" key="9">
    <source>
        <dbReference type="Proteomes" id="UP000246036"/>
    </source>
</evidence>
<protein>
    <submittedName>
        <fullName evidence="7">FAD binding domain protein</fullName>
    </submittedName>
    <submittedName>
        <fullName evidence="6">FAD binding domain-containing protein</fullName>
    </submittedName>
</protein>
<reference evidence="6 9" key="2">
    <citation type="submission" date="2018-05" db="EMBL/GenBank/DDBJ databases">
        <title>Reference genomes for bee gut microbiota database.</title>
        <authorList>
            <person name="Ellegaard K.M."/>
        </authorList>
    </citation>
    <scope>NUCLEOTIDE SEQUENCE [LARGE SCALE GENOMIC DNA]</scope>
    <source>
        <strain evidence="6 9">ESL0186</strain>
    </source>
</reference>
<evidence type="ECO:0000256" key="2">
    <source>
        <dbReference type="ARBA" id="ARBA00022630"/>
    </source>
</evidence>
<dbReference type="Pfam" id="PF00890">
    <property type="entry name" value="FAD_binding_2"/>
    <property type="match status" value="1"/>
</dbReference>
<evidence type="ECO:0000256" key="3">
    <source>
        <dbReference type="ARBA" id="ARBA00022827"/>
    </source>
</evidence>
<evidence type="ECO:0000313" key="8">
    <source>
        <dbReference type="Proteomes" id="UP000033533"/>
    </source>
</evidence>
<dbReference type="Proteomes" id="UP000033533">
    <property type="component" value="Unassembled WGS sequence"/>
</dbReference>
<dbReference type="EMBL" id="CP029477">
    <property type="protein sequence ID" value="AWM75953.1"/>
    <property type="molecule type" value="Genomic_DNA"/>
</dbReference>
<dbReference type="Proteomes" id="UP000246036">
    <property type="component" value="Chromosome"/>
</dbReference>
<keyword evidence="9" id="KW-1185">Reference proteome</keyword>
<keyword evidence="3" id="KW-0274">FAD</keyword>
<dbReference type="InterPro" id="IPR027477">
    <property type="entry name" value="Succ_DH/fumarate_Rdtase_cat_sf"/>
</dbReference>
<dbReference type="AlphaFoldDB" id="A0A0F4LA46"/>
<dbReference type="Gene3D" id="3.50.50.60">
    <property type="entry name" value="FAD/NAD(P)-binding domain"/>
    <property type="match status" value="1"/>
</dbReference>
<evidence type="ECO:0000259" key="5">
    <source>
        <dbReference type="Pfam" id="PF00890"/>
    </source>
</evidence>
<dbReference type="STRING" id="1218493.JF76_16650"/>
<organism evidence="7 8">
    <name type="scientific">Lactobacillus kullabergensis</name>
    <dbReference type="NCBI Taxonomy" id="1218493"/>
    <lineage>
        <taxon>Bacteria</taxon>
        <taxon>Bacillati</taxon>
        <taxon>Bacillota</taxon>
        <taxon>Bacilli</taxon>
        <taxon>Lactobacillales</taxon>
        <taxon>Lactobacillaceae</taxon>
        <taxon>Lactobacillus</taxon>
    </lineage>
</organism>
<dbReference type="SUPFAM" id="SSF56425">
    <property type="entry name" value="Succinate dehydrogenase/fumarate reductase flavoprotein, catalytic domain"/>
    <property type="match status" value="1"/>
</dbReference>
<dbReference type="Gene3D" id="3.90.700.10">
    <property type="entry name" value="Succinate dehydrogenase/fumarate reductase flavoprotein, catalytic domain"/>
    <property type="match status" value="1"/>
</dbReference>
<evidence type="ECO:0000256" key="1">
    <source>
        <dbReference type="ARBA" id="ARBA00001974"/>
    </source>
</evidence>
<comment type="cofactor">
    <cofactor evidence="1">
        <name>FAD</name>
        <dbReference type="ChEBI" id="CHEBI:57692"/>
    </cofactor>
</comment>
<accession>A0A0F4LA46</accession>
<dbReference type="InterPro" id="IPR036188">
    <property type="entry name" value="FAD/NAD-bd_sf"/>
</dbReference>
<sequence length="494" mass="54716">MENTYDVIIAGASNSGAMAACAAAEKGAKVLLIDKQGSSRFLFRSFFAALDSNAQRRAGIKVDKAKLMNFLTLFFQDNVDERLLWTWANHADETANWLEDNILKPNGGVLRPQKDAHYETVVNTAFNTELAIATPDNGWAHYGDWVIDKVKELGVTLKYNTKLEELVTDDSGAVTGVITSDRESGEKTEYKANKGVIICTGGYGANVELMKKWDPLGYKKNVYSDGPRDDGSGILAGLKVGAARDEEPAEIIFDRGAVPVGTKAEDHYVIDFKDPGYFWMGAYPLLKVNLKGERFGNESVPYQFDINAMAKQPGYLEAQIWSEDTMDHLAQFDTQGCSRLGWPGIYNTEENKEEIQRRIDDGLVKKADTIEELAEKLNLPKDNLVNSVKRYNEMCEKGVDTDFGKEKFRLFPVDKAPYYGVIMGGRLLATLDGLRINTKMEVIDQNGDPIPHLYAAGNASGGFFWGSYPDRIPGLTCSHAQTFGRLAGQYAAEN</sequence>
<dbReference type="EMBL" id="JXBY01000026">
    <property type="protein sequence ID" value="KJY54436.1"/>
    <property type="molecule type" value="Genomic_DNA"/>
</dbReference>
<dbReference type="SUPFAM" id="SSF51905">
    <property type="entry name" value="FAD/NAD(P)-binding domain"/>
    <property type="match status" value="1"/>
</dbReference>
<dbReference type="HOGENOM" id="CLU_011398_4_3_9"/>
<name>A0A0F4LA46_9LACO</name>
<dbReference type="OrthoDB" id="353581at2"/>
<dbReference type="PANTHER" id="PTHR43400">
    <property type="entry name" value="FUMARATE REDUCTASE"/>
    <property type="match status" value="1"/>
</dbReference>
<dbReference type="PATRIC" id="fig|1218493.3.peg.1742"/>
<keyword evidence="2" id="KW-0285">Flavoprotein</keyword>
<dbReference type="RefSeq" id="WP_045928638.1">
    <property type="nucleotide sequence ID" value="NZ_CP029477.1"/>
</dbReference>
<reference evidence="7 8" key="1">
    <citation type="submission" date="2014-12" db="EMBL/GenBank/DDBJ databases">
        <title>Comparative genomics of the lactic acid bacteria isolated from the honey bee gut.</title>
        <authorList>
            <person name="Ellegaard K.M."/>
            <person name="Tamarit D."/>
            <person name="Javelind E."/>
            <person name="Olofsson T."/>
            <person name="Andersson S.G."/>
            <person name="Vasquez A."/>
        </authorList>
    </citation>
    <scope>NUCLEOTIDE SEQUENCE [LARGE SCALE GENOMIC DNA]</scope>
    <source>
        <strain evidence="7 8">Biut2</strain>
    </source>
</reference>
<proteinExistence type="predicted"/>
<dbReference type="KEGG" id="lkl:DKL58_08165"/>
<dbReference type="PANTHER" id="PTHR43400:SF7">
    <property type="entry name" value="FAD-DEPENDENT OXIDOREDUCTASE 2 FAD BINDING DOMAIN-CONTAINING PROTEIN"/>
    <property type="match status" value="1"/>
</dbReference>
<dbReference type="InterPro" id="IPR003953">
    <property type="entry name" value="FAD-dep_OxRdtase_2_FAD-bd"/>
</dbReference>
<keyword evidence="4" id="KW-0560">Oxidoreductase</keyword>